<accession>A0A7U2EU59</accession>
<gene>
    <name evidence="1" type="ORF">JI435_403280</name>
</gene>
<organism evidence="1 2">
    <name type="scientific">Phaeosphaeria nodorum (strain SN15 / ATCC MYA-4574 / FGSC 10173)</name>
    <name type="common">Glume blotch fungus</name>
    <name type="synonym">Parastagonospora nodorum</name>
    <dbReference type="NCBI Taxonomy" id="321614"/>
    <lineage>
        <taxon>Eukaryota</taxon>
        <taxon>Fungi</taxon>
        <taxon>Dikarya</taxon>
        <taxon>Ascomycota</taxon>
        <taxon>Pezizomycotina</taxon>
        <taxon>Dothideomycetes</taxon>
        <taxon>Pleosporomycetidae</taxon>
        <taxon>Pleosporales</taxon>
        <taxon>Pleosporineae</taxon>
        <taxon>Phaeosphaeriaceae</taxon>
        <taxon>Parastagonospora</taxon>
    </lineage>
</organism>
<name>A0A7U2EU59_PHANO</name>
<evidence type="ECO:0000313" key="2">
    <source>
        <dbReference type="Proteomes" id="UP000663193"/>
    </source>
</evidence>
<evidence type="ECO:0000313" key="1">
    <source>
        <dbReference type="EMBL" id="QRC93054.1"/>
    </source>
</evidence>
<keyword evidence="2" id="KW-1185">Reference proteome</keyword>
<sequence>MLFPRLIGPIAKRRFPTFTKLTTCANLPGANTPPGAIIDNWRPIHPCVSRRMASGLNGSRNQDPWNEDVSYLRYSPFWGFLIYRCDYRSDSAWNKFMQKWSTWAKEYTDLYYPSAGYADRLIFTVKEDKVSLDGASVGKIHGLFSKWTRSEEAFGEYREVGFGHVSRPRYTHCVHVDANALDSCLKWFDMPRDKAEQFYISRRDAELGIAAHVNVIRVEKTMVLSPELTEMVLPGEAEDEEFENDEDDQGPVSIKLHLPYVLPDMYARLFHVTDMSRWAAGFVSDEDGVCSW</sequence>
<dbReference type="EMBL" id="CP069024">
    <property type="protein sequence ID" value="QRC93054.1"/>
    <property type="molecule type" value="Genomic_DNA"/>
</dbReference>
<dbReference type="AlphaFoldDB" id="A0A7U2EU59"/>
<dbReference type="Proteomes" id="UP000663193">
    <property type="component" value="Chromosome 2"/>
</dbReference>
<dbReference type="OrthoDB" id="4424523at2759"/>
<protein>
    <submittedName>
        <fullName evidence="1">Uncharacterized protein</fullName>
    </submittedName>
</protein>
<dbReference type="VEuPathDB" id="FungiDB:JI435_403280"/>
<reference evidence="2" key="1">
    <citation type="journal article" date="2021" name="BMC Genomics">
        <title>Chromosome-level genome assembly and manually-curated proteome of model necrotroph Parastagonospora nodorum Sn15 reveals a genome-wide trove of candidate effector homologs, and redundancy of virulence-related functions within an accessory chromosome.</title>
        <authorList>
            <person name="Bertazzoni S."/>
            <person name="Jones D.A.B."/>
            <person name="Phan H.T."/>
            <person name="Tan K.-C."/>
            <person name="Hane J.K."/>
        </authorList>
    </citation>
    <scope>NUCLEOTIDE SEQUENCE [LARGE SCALE GENOMIC DNA]</scope>
    <source>
        <strain evidence="2">SN15 / ATCC MYA-4574 / FGSC 10173)</strain>
    </source>
</reference>
<proteinExistence type="predicted"/>